<protein>
    <submittedName>
        <fullName evidence="1">Uncharacterized protein</fullName>
    </submittedName>
</protein>
<organism evidence="1 2">
    <name type="scientific">Lasiodiplodia mahajangana</name>
    <dbReference type="NCBI Taxonomy" id="1108764"/>
    <lineage>
        <taxon>Eukaryota</taxon>
        <taxon>Fungi</taxon>
        <taxon>Dikarya</taxon>
        <taxon>Ascomycota</taxon>
        <taxon>Pezizomycotina</taxon>
        <taxon>Dothideomycetes</taxon>
        <taxon>Dothideomycetes incertae sedis</taxon>
        <taxon>Botryosphaeriales</taxon>
        <taxon>Botryosphaeriaceae</taxon>
        <taxon>Lasiodiplodia</taxon>
    </lineage>
</organism>
<dbReference type="Proteomes" id="UP001153332">
    <property type="component" value="Unassembled WGS sequence"/>
</dbReference>
<evidence type="ECO:0000313" key="1">
    <source>
        <dbReference type="EMBL" id="KAJ8133146.1"/>
    </source>
</evidence>
<accession>A0ACC2K031</accession>
<reference evidence="1" key="1">
    <citation type="submission" date="2022-12" db="EMBL/GenBank/DDBJ databases">
        <title>Genome Sequence of Lasiodiplodia mahajangana.</title>
        <authorList>
            <person name="Buettner E."/>
        </authorList>
    </citation>
    <scope>NUCLEOTIDE SEQUENCE</scope>
    <source>
        <strain evidence="1">VT137</strain>
    </source>
</reference>
<dbReference type="EMBL" id="JAPUUL010000041">
    <property type="protein sequence ID" value="KAJ8133146.1"/>
    <property type="molecule type" value="Genomic_DNA"/>
</dbReference>
<comment type="caution">
    <text evidence="1">The sequence shown here is derived from an EMBL/GenBank/DDBJ whole genome shotgun (WGS) entry which is preliminary data.</text>
</comment>
<gene>
    <name evidence="1" type="ORF">O1611_g480</name>
</gene>
<keyword evidence="2" id="KW-1185">Reference proteome</keyword>
<evidence type="ECO:0000313" key="2">
    <source>
        <dbReference type="Proteomes" id="UP001153332"/>
    </source>
</evidence>
<proteinExistence type="predicted"/>
<sequence length="293" mass="33817">MATIYEGLRDLFYNPRYSDLDIVCRDGGKFKGQAISQIELPDVEFNTLYMLLQFFYGGNYNDYENIGSFHSPSYVIFKTPEEIDASLEVLPCIHVDLARESAAVDGDYQDEQEQGNSESEDEYEESDESDENHSHGDSSSGDSEDRDKDERLTRTFQGHNLFDSLNVYCLASRFNILPLKLLARDRFYRTAEKVLISPNTGNGEEARWWAHDHQRVYREKLARAVFDDFPRAVHELYETVPESDTMMRAIPPMLIAAGYNNDEFRDHMKPLLEKYPDLALAVVECMRMPNSLE</sequence>
<name>A0ACC2K031_9PEZI</name>